<dbReference type="Proteomes" id="UP001222800">
    <property type="component" value="Chromosome"/>
</dbReference>
<dbReference type="RefSeq" id="WP_277734569.1">
    <property type="nucleotide sequence ID" value="NZ_CP120733.1"/>
</dbReference>
<proteinExistence type="predicted"/>
<accession>A0ABY8ELK8</accession>
<keyword evidence="3" id="KW-1185">Reference proteome</keyword>
<reference evidence="2 3" key="1">
    <citation type="submission" date="2023-03" db="EMBL/GenBank/DDBJ databases">
        <title>Complete genome sequence of Tepidibacter sp. SWIR-1, isolated from a deep-sea hydrothermal vent.</title>
        <authorList>
            <person name="Li X."/>
        </authorList>
    </citation>
    <scope>NUCLEOTIDE SEQUENCE [LARGE SCALE GENOMIC DNA]</scope>
    <source>
        <strain evidence="2 3">SWIR-1</strain>
    </source>
</reference>
<dbReference type="EMBL" id="CP120733">
    <property type="protein sequence ID" value="WFD12253.1"/>
    <property type="molecule type" value="Genomic_DNA"/>
</dbReference>
<feature type="coiled-coil region" evidence="1">
    <location>
        <begin position="35"/>
        <end position="65"/>
    </location>
</feature>
<name>A0ABY8ELK8_9FIRM</name>
<protein>
    <submittedName>
        <fullName evidence="2">DUF1878 domain-containing protein</fullName>
    </submittedName>
</protein>
<sequence>MCGIDIDIMRKFDFIEFRQDLLFRNTGLDRVLFEYEITRKQYEDLKDLMNNYEVLISKNEEVNHNQFEQDIYNIVIQQSGNTYFVESLVLEFYKQEMYKEVFTSLYAHMDKRKFRSSNFNK</sequence>
<evidence type="ECO:0000256" key="1">
    <source>
        <dbReference type="SAM" id="Coils"/>
    </source>
</evidence>
<evidence type="ECO:0000313" key="3">
    <source>
        <dbReference type="Proteomes" id="UP001222800"/>
    </source>
</evidence>
<organism evidence="2 3">
    <name type="scientific">Tepidibacter hydrothermalis</name>
    <dbReference type="NCBI Taxonomy" id="3036126"/>
    <lineage>
        <taxon>Bacteria</taxon>
        <taxon>Bacillati</taxon>
        <taxon>Bacillota</taxon>
        <taxon>Clostridia</taxon>
        <taxon>Peptostreptococcales</taxon>
        <taxon>Peptostreptococcaceae</taxon>
        <taxon>Tepidibacter</taxon>
    </lineage>
</organism>
<keyword evidence="1" id="KW-0175">Coiled coil</keyword>
<evidence type="ECO:0000313" key="2">
    <source>
        <dbReference type="EMBL" id="WFD12253.1"/>
    </source>
</evidence>
<gene>
    <name evidence="2" type="ORF">P4S50_09250</name>
</gene>